<organism evidence="1 2">
    <name type="scientific">Rothia kristinae</name>
    <dbReference type="NCBI Taxonomy" id="37923"/>
    <lineage>
        <taxon>Bacteria</taxon>
        <taxon>Bacillati</taxon>
        <taxon>Actinomycetota</taxon>
        <taxon>Actinomycetes</taxon>
        <taxon>Micrococcales</taxon>
        <taxon>Micrococcaceae</taxon>
        <taxon>Rothia</taxon>
    </lineage>
</organism>
<dbReference type="AlphaFoldDB" id="A0A7T4T3X4"/>
<name>A0A7T4T3X4_9MICC</name>
<accession>A0A7T4T3X4</accession>
<dbReference type="RefSeq" id="WP_198490026.1">
    <property type="nucleotide sequence ID" value="NZ_CP066078.1"/>
</dbReference>
<evidence type="ECO:0000313" key="2">
    <source>
        <dbReference type="Proteomes" id="UP000595221"/>
    </source>
</evidence>
<dbReference type="Proteomes" id="UP000595221">
    <property type="component" value="Chromosome"/>
</dbReference>
<evidence type="ECO:0000313" key="1">
    <source>
        <dbReference type="EMBL" id="QQC59027.1"/>
    </source>
</evidence>
<protein>
    <submittedName>
        <fullName evidence="1">Uncharacterized protein</fullName>
    </submittedName>
</protein>
<sequence>MIALFLIAFPGLKLYNDYNEKHFTIRSCRIISAKPYSAKGGVGKASFTAGAGVSVGTEDCGKFALETWDDGPDQKELAESLRPGQSYRFKFGDLQITILGMSRVSHYVYLK</sequence>
<gene>
    <name evidence="1" type="ORF">I6H58_08725</name>
</gene>
<proteinExistence type="predicted"/>
<dbReference type="EMBL" id="CP066078">
    <property type="protein sequence ID" value="QQC59027.1"/>
    <property type="molecule type" value="Genomic_DNA"/>
</dbReference>
<reference evidence="1 2" key="1">
    <citation type="submission" date="2020-12" db="EMBL/GenBank/DDBJ databases">
        <title>FDA dAtabase for Regulatory Grade micrObial Sequences (FDA-ARGOS): Supporting development and validation of Infectious Disease Dx tests.</title>
        <authorList>
            <person name="Sproer C."/>
            <person name="Gronow S."/>
            <person name="Severitt S."/>
            <person name="Schroder I."/>
            <person name="Tallon L."/>
            <person name="Sadzewicz L."/>
            <person name="Zhao X."/>
            <person name="Boylan J."/>
            <person name="Ott S."/>
            <person name="Bowen H."/>
            <person name="Vavikolanu K."/>
            <person name="Mehta A."/>
            <person name="Aluvathingal J."/>
            <person name="Nadendla S."/>
            <person name="Lowell S."/>
            <person name="Myers T."/>
            <person name="Yan Y."/>
            <person name="Sichtig H."/>
        </authorList>
    </citation>
    <scope>NUCLEOTIDE SEQUENCE [LARGE SCALE GENOMIC DNA]</scope>
    <source>
        <strain evidence="1 2">FDAARGOS_1001</strain>
    </source>
</reference>